<dbReference type="AlphaFoldDB" id="A0A840Q4Q9"/>
<dbReference type="Proteomes" id="UP000584374">
    <property type="component" value="Unassembled WGS sequence"/>
</dbReference>
<protein>
    <recommendedName>
        <fullName evidence="5">DUF2631 domain-containing protein</fullName>
    </recommendedName>
</protein>
<feature type="transmembrane region" description="Helical" evidence="2">
    <location>
        <begin position="68"/>
        <end position="85"/>
    </location>
</feature>
<name>A0A840Q4Q9_9PSEU</name>
<keyword evidence="2" id="KW-0472">Membrane</keyword>
<dbReference type="EMBL" id="JACHIW010000001">
    <property type="protein sequence ID" value="MBB5155544.1"/>
    <property type="molecule type" value="Genomic_DNA"/>
</dbReference>
<evidence type="ECO:0000256" key="2">
    <source>
        <dbReference type="SAM" id="Phobius"/>
    </source>
</evidence>
<keyword evidence="4" id="KW-1185">Reference proteome</keyword>
<feature type="compositionally biased region" description="Basic and acidic residues" evidence="1">
    <location>
        <begin position="1"/>
        <end position="10"/>
    </location>
</feature>
<organism evidence="3 4">
    <name type="scientific">Saccharopolyspora phatthalungensis</name>
    <dbReference type="NCBI Taxonomy" id="664693"/>
    <lineage>
        <taxon>Bacteria</taxon>
        <taxon>Bacillati</taxon>
        <taxon>Actinomycetota</taxon>
        <taxon>Actinomycetes</taxon>
        <taxon>Pseudonocardiales</taxon>
        <taxon>Pseudonocardiaceae</taxon>
        <taxon>Saccharopolyspora</taxon>
    </lineage>
</organism>
<dbReference type="Pfam" id="PF10939">
    <property type="entry name" value="DUF2631"/>
    <property type="match status" value="1"/>
</dbReference>
<feature type="transmembrane region" description="Helical" evidence="2">
    <location>
        <begin position="36"/>
        <end position="56"/>
    </location>
</feature>
<accession>A0A840Q4Q9</accession>
<sequence length="94" mass="10337">MASTELEKKPSQAIDPAEEPSVEWGWHGGFPRGTQFMGWFSVVAVLAMLIGNHQGILSGGTGFKTEDVFLIGTAVVLVIGLLVDLRRRKNAWRR</sequence>
<proteinExistence type="predicted"/>
<keyword evidence="2" id="KW-1133">Transmembrane helix</keyword>
<keyword evidence="2" id="KW-0812">Transmembrane</keyword>
<evidence type="ECO:0008006" key="5">
    <source>
        <dbReference type="Google" id="ProtNLM"/>
    </source>
</evidence>
<evidence type="ECO:0000313" key="4">
    <source>
        <dbReference type="Proteomes" id="UP000584374"/>
    </source>
</evidence>
<comment type="caution">
    <text evidence="3">The sequence shown here is derived from an EMBL/GenBank/DDBJ whole genome shotgun (WGS) entry which is preliminary data.</text>
</comment>
<reference evidence="3 4" key="1">
    <citation type="submission" date="2020-08" db="EMBL/GenBank/DDBJ databases">
        <title>Sequencing the genomes of 1000 actinobacteria strains.</title>
        <authorList>
            <person name="Klenk H.-P."/>
        </authorList>
    </citation>
    <scope>NUCLEOTIDE SEQUENCE [LARGE SCALE GENOMIC DNA]</scope>
    <source>
        <strain evidence="3 4">DSM 45584</strain>
    </source>
</reference>
<evidence type="ECO:0000256" key="1">
    <source>
        <dbReference type="SAM" id="MobiDB-lite"/>
    </source>
</evidence>
<dbReference type="RefSeq" id="WP_184726864.1">
    <property type="nucleotide sequence ID" value="NZ_JACHIW010000001.1"/>
</dbReference>
<evidence type="ECO:0000313" key="3">
    <source>
        <dbReference type="EMBL" id="MBB5155544.1"/>
    </source>
</evidence>
<gene>
    <name evidence="3" type="ORF">BJ970_003078</name>
</gene>
<feature type="region of interest" description="Disordered" evidence="1">
    <location>
        <begin position="1"/>
        <end position="20"/>
    </location>
</feature>
<dbReference type="InterPro" id="IPR024341">
    <property type="entry name" value="DUF2631"/>
</dbReference>